<dbReference type="PANTHER" id="PTHR17920">
    <property type="entry name" value="TRANSMEMBRANE AND COILED-COIL DOMAIN-CONTAINING PROTEIN 4 TMCO4"/>
    <property type="match status" value="1"/>
</dbReference>
<organism evidence="8 9">
    <name type="scientific">Microdochium bolleyi</name>
    <dbReference type="NCBI Taxonomy" id="196109"/>
    <lineage>
        <taxon>Eukaryota</taxon>
        <taxon>Fungi</taxon>
        <taxon>Dikarya</taxon>
        <taxon>Ascomycota</taxon>
        <taxon>Pezizomycotina</taxon>
        <taxon>Sordariomycetes</taxon>
        <taxon>Xylariomycetidae</taxon>
        <taxon>Xylariales</taxon>
        <taxon>Microdochiaceae</taxon>
        <taxon>Microdochium</taxon>
    </lineage>
</organism>
<feature type="compositionally biased region" description="Polar residues" evidence="6">
    <location>
        <begin position="173"/>
        <end position="184"/>
    </location>
</feature>
<evidence type="ECO:0000256" key="5">
    <source>
        <dbReference type="ARBA" id="ARBA00023136"/>
    </source>
</evidence>
<feature type="region of interest" description="Disordered" evidence="6">
    <location>
        <begin position="1"/>
        <end position="30"/>
    </location>
</feature>
<reference evidence="9" key="1">
    <citation type="submission" date="2016-02" db="EMBL/GenBank/DDBJ databases">
        <title>Draft genome sequence of Microdochium bolleyi, a fungal endophyte of beachgrass.</title>
        <authorList>
            <consortium name="DOE Joint Genome Institute"/>
            <person name="David A.S."/>
            <person name="May G."/>
            <person name="Haridas S."/>
            <person name="Lim J."/>
            <person name="Wang M."/>
            <person name="Labutti K."/>
            <person name="Lipzen A."/>
            <person name="Barry K."/>
            <person name="Grigoriev I.V."/>
        </authorList>
    </citation>
    <scope>NUCLEOTIDE SEQUENCE [LARGE SCALE GENOMIC DNA]</scope>
    <source>
        <strain evidence="9">J235TASD1</strain>
    </source>
</reference>
<dbReference type="InterPro" id="IPR007941">
    <property type="entry name" value="DUF726"/>
</dbReference>
<comment type="similarity">
    <text evidence="2">Belongs to the TMCO4 family.</text>
</comment>
<feature type="region of interest" description="Disordered" evidence="6">
    <location>
        <begin position="61"/>
        <end position="117"/>
    </location>
</feature>
<keyword evidence="5 7" id="KW-0472">Membrane</keyword>
<evidence type="ECO:0000256" key="2">
    <source>
        <dbReference type="ARBA" id="ARBA00009824"/>
    </source>
</evidence>
<feature type="compositionally biased region" description="Basic and acidic residues" evidence="6">
    <location>
        <begin position="103"/>
        <end position="117"/>
    </location>
</feature>
<feature type="compositionally biased region" description="Basic and acidic residues" evidence="6">
    <location>
        <begin position="674"/>
        <end position="688"/>
    </location>
</feature>
<dbReference type="Proteomes" id="UP000070501">
    <property type="component" value="Unassembled WGS sequence"/>
</dbReference>
<feature type="compositionally biased region" description="Basic and acidic residues" evidence="6">
    <location>
        <begin position="13"/>
        <end position="22"/>
    </location>
</feature>
<feature type="transmembrane region" description="Helical" evidence="7">
    <location>
        <begin position="219"/>
        <end position="235"/>
    </location>
</feature>
<feature type="transmembrane region" description="Helical" evidence="7">
    <location>
        <begin position="340"/>
        <end position="358"/>
    </location>
</feature>
<dbReference type="SUPFAM" id="SSF53474">
    <property type="entry name" value="alpha/beta-Hydrolases"/>
    <property type="match status" value="1"/>
</dbReference>
<keyword evidence="4 7" id="KW-1133">Transmembrane helix</keyword>
<evidence type="ECO:0000256" key="3">
    <source>
        <dbReference type="ARBA" id="ARBA00022692"/>
    </source>
</evidence>
<protein>
    <recommendedName>
        <fullName evidence="10">DUF726-domain-containing protein</fullName>
    </recommendedName>
</protein>
<name>A0A136J1X7_9PEZI</name>
<evidence type="ECO:0000256" key="4">
    <source>
        <dbReference type="ARBA" id="ARBA00022989"/>
    </source>
</evidence>
<dbReference type="EMBL" id="KQ964251">
    <property type="protein sequence ID" value="KXJ91162.1"/>
    <property type="molecule type" value="Genomic_DNA"/>
</dbReference>
<evidence type="ECO:0000313" key="9">
    <source>
        <dbReference type="Proteomes" id="UP000070501"/>
    </source>
</evidence>
<sequence length="688" mass="74556">MFAKLKGLAGQGDEGHAAEPKNEQSLSTVLRTHEDRASLLMLVAESTDAMRAQIIDSFDPSKECDIPTVKLGKPGGTQQDTDVSITDEKPAEKPEGSDATEQSESKPEQQEDAGDDAKKALEKRTRQLAEQKNIELKTAALDAFDAWRDKVIQRIGEAVNSHDKGQAEPEPTPSKSQTQHSSSLGIEDKSRPGVDALDIQKVYAFRETPLKSLDEAKRLLILHSVLLLLLGLETYTSYSRVLMVHIATSLSLPLHILAQDETSVAKGLLEVAKQDMNADEETKKKAEENSMARKWKVGLGAAAGAVLIGVTGGLAAPLLAAGVGSIMGGLGLGATATAGYLGALAGSGPLVGILFGAYGGRMTGQMVDEYAKQVEDFAFIPIRDEKTAKASRQLRVAITISGWLNKESEVVAPWSVLTCEGTEGFALRWELKALLSLGDAMYSYITSYAWSWAKSEIIKRTIFATLFSALTLPYGLAKAARVVDNPFSVARSRSEKAGMVLADALINKVQGERPVTLIGYSLGSRVIYSCLTELANRKAFGLVESVCLVGAPVPSDSITWRRMRSVVTGRIVNVYSTKDYLLGLLYRTSSLQYGVSGLQSIRDVPGIENVDVSDLVEGHTQYRFLIGSILQKVGLEDVDHDAVEAQMSQGRQEQEKEEAEREKNEAETDPAQFKAEHEEKEPAEKPMA</sequence>
<dbReference type="OrthoDB" id="277931at2759"/>
<dbReference type="InParanoid" id="A0A136J1X7"/>
<proteinExistence type="inferred from homology"/>
<keyword evidence="9" id="KW-1185">Reference proteome</keyword>
<evidence type="ECO:0000256" key="1">
    <source>
        <dbReference type="ARBA" id="ARBA00004141"/>
    </source>
</evidence>
<comment type="subcellular location">
    <subcellularLocation>
        <location evidence="1">Membrane</location>
        <topology evidence="1">Multi-pass membrane protein</topology>
    </subcellularLocation>
</comment>
<dbReference type="AlphaFoldDB" id="A0A136J1X7"/>
<gene>
    <name evidence="8" type="ORF">Micbo1qcDRAFT_226030</name>
</gene>
<feature type="compositionally biased region" description="Basic and acidic residues" evidence="6">
    <location>
        <begin position="86"/>
        <end position="96"/>
    </location>
</feature>
<dbReference type="Pfam" id="PF05277">
    <property type="entry name" value="DUF726"/>
    <property type="match status" value="1"/>
</dbReference>
<feature type="region of interest" description="Disordered" evidence="6">
    <location>
        <begin position="158"/>
        <end position="190"/>
    </location>
</feature>
<accession>A0A136J1X7</accession>
<dbReference type="PANTHER" id="PTHR17920:SF22">
    <property type="entry name" value="DUF726 DOMAIN PROTEIN (AFU_ORTHOLOGUE AFUA_2G12860)"/>
    <property type="match status" value="1"/>
</dbReference>
<keyword evidence="3 7" id="KW-0812">Transmembrane</keyword>
<dbReference type="GO" id="GO:0016020">
    <property type="term" value="C:membrane"/>
    <property type="evidence" value="ECO:0007669"/>
    <property type="project" value="UniProtKB-SubCell"/>
</dbReference>
<evidence type="ECO:0000313" key="8">
    <source>
        <dbReference type="EMBL" id="KXJ91162.1"/>
    </source>
</evidence>
<evidence type="ECO:0000256" key="6">
    <source>
        <dbReference type="SAM" id="MobiDB-lite"/>
    </source>
</evidence>
<evidence type="ECO:0000256" key="7">
    <source>
        <dbReference type="SAM" id="Phobius"/>
    </source>
</evidence>
<evidence type="ECO:0008006" key="10">
    <source>
        <dbReference type="Google" id="ProtNLM"/>
    </source>
</evidence>
<feature type="compositionally biased region" description="Basic and acidic residues" evidence="6">
    <location>
        <begin position="652"/>
        <end position="666"/>
    </location>
</feature>
<dbReference type="InterPro" id="IPR029058">
    <property type="entry name" value="AB_hydrolase_fold"/>
</dbReference>
<feature type="transmembrane region" description="Helical" evidence="7">
    <location>
        <begin position="297"/>
        <end position="320"/>
    </location>
</feature>
<feature type="region of interest" description="Disordered" evidence="6">
    <location>
        <begin position="644"/>
        <end position="688"/>
    </location>
</feature>